<sequence>MSNNYSVRLLTTSEVPQDIDVSEFAGGAWGTLLDGKIVAICFEKEMAEAIASNDLATKTISQGQPRWFSLNMNGELIGYCLGSVLPKANKFFGNQ</sequence>
<dbReference type="RefSeq" id="WP_271350862.1">
    <property type="nucleotide sequence ID" value="NZ_JAQJVI010000022.1"/>
</dbReference>
<dbReference type="Proteomes" id="UP001212337">
    <property type="component" value="Unassembled WGS sequence"/>
</dbReference>
<keyword evidence="2" id="KW-1185">Reference proteome</keyword>
<gene>
    <name evidence="1" type="ORF">PI499_15900</name>
</gene>
<dbReference type="EMBL" id="JAQJVI010000022">
    <property type="protein sequence ID" value="MDA7023345.1"/>
    <property type="molecule type" value="Genomic_DNA"/>
</dbReference>
<evidence type="ECO:0000313" key="2">
    <source>
        <dbReference type="Proteomes" id="UP001212337"/>
    </source>
</evidence>
<evidence type="ECO:0000313" key="1">
    <source>
        <dbReference type="EMBL" id="MDA7023345.1"/>
    </source>
</evidence>
<evidence type="ECO:0008006" key="3">
    <source>
        <dbReference type="Google" id="ProtNLM"/>
    </source>
</evidence>
<reference evidence="1 2" key="1">
    <citation type="submission" date="2023-01" db="EMBL/GenBank/DDBJ databases">
        <title>Effects of deletion of Siderophore biosynthase gene in Pseudomonas fragi on quorum sensing and spoliage ability.</title>
        <authorList>
            <person name="Cui F."/>
            <person name="Wang D."/>
            <person name="Liu J."/>
            <person name="Wang Q."/>
            <person name="Li T."/>
            <person name="Li J."/>
        </authorList>
    </citation>
    <scope>NUCLEOTIDE SEQUENCE [LARGE SCALE GENOMIC DNA]</scope>
    <source>
        <strain evidence="1 2">MS-10</strain>
    </source>
</reference>
<accession>A0ABT4WTG8</accession>
<name>A0ABT4WTG8_PSEFR</name>
<comment type="caution">
    <text evidence="1">The sequence shown here is derived from an EMBL/GenBank/DDBJ whole genome shotgun (WGS) entry which is preliminary data.</text>
</comment>
<organism evidence="1 2">
    <name type="scientific">Pseudomonas fragi</name>
    <dbReference type="NCBI Taxonomy" id="296"/>
    <lineage>
        <taxon>Bacteria</taxon>
        <taxon>Pseudomonadati</taxon>
        <taxon>Pseudomonadota</taxon>
        <taxon>Gammaproteobacteria</taxon>
        <taxon>Pseudomonadales</taxon>
        <taxon>Pseudomonadaceae</taxon>
        <taxon>Pseudomonas</taxon>
    </lineage>
</organism>
<proteinExistence type="predicted"/>
<protein>
    <recommendedName>
        <fullName evidence="3">Acetyltransferase</fullName>
    </recommendedName>
</protein>